<sequence length="132" mass="14266">MTEADRLQTALALLENDTVGANCPSRKILDQVTSRWGTLVLAALVAGPHRFSALRARVAGISEKMLSQTLKQLVRAGLVDRDVRPTVPPQVTYSLTALGSDLAVPLCHLVSWLGQHTDELLAAQRAYDDAHA</sequence>
<comment type="caution">
    <text evidence="5">The sequence shown here is derived from an EMBL/GenBank/DDBJ whole genome shotgun (WGS) entry which is preliminary data.</text>
</comment>
<keyword evidence="2" id="KW-0238">DNA-binding</keyword>
<organism evidence="5 6">
    <name type="scientific">Streptomyces parvulus</name>
    <dbReference type="NCBI Taxonomy" id="146923"/>
    <lineage>
        <taxon>Bacteria</taxon>
        <taxon>Bacillati</taxon>
        <taxon>Actinomycetota</taxon>
        <taxon>Actinomycetes</taxon>
        <taxon>Kitasatosporales</taxon>
        <taxon>Streptomycetaceae</taxon>
        <taxon>Streptomyces</taxon>
    </lineage>
</organism>
<evidence type="ECO:0000256" key="1">
    <source>
        <dbReference type="ARBA" id="ARBA00023015"/>
    </source>
</evidence>
<dbReference type="RefSeq" id="WP_114532260.1">
    <property type="nucleotide sequence ID" value="NZ_QQBH01000030.1"/>
</dbReference>
<dbReference type="PANTHER" id="PTHR33204">
    <property type="entry name" value="TRANSCRIPTIONAL REGULATOR, MARR FAMILY"/>
    <property type="match status" value="1"/>
</dbReference>
<accession>A0A369UXZ9</accession>
<evidence type="ECO:0000256" key="3">
    <source>
        <dbReference type="ARBA" id="ARBA00023163"/>
    </source>
</evidence>
<dbReference type="InterPro" id="IPR036390">
    <property type="entry name" value="WH_DNA-bd_sf"/>
</dbReference>
<dbReference type="PANTHER" id="PTHR33204:SF37">
    <property type="entry name" value="HTH-TYPE TRANSCRIPTIONAL REGULATOR YODB"/>
    <property type="match status" value="1"/>
</dbReference>
<dbReference type="InterPro" id="IPR002577">
    <property type="entry name" value="HTH_HxlR"/>
</dbReference>
<gene>
    <name evidence="5" type="ORF">DVZ84_31830</name>
</gene>
<dbReference type="AlphaFoldDB" id="A0A369UXZ9"/>
<keyword evidence="1" id="KW-0805">Transcription regulation</keyword>
<protein>
    <submittedName>
        <fullName evidence="5">Transcriptional regulator</fullName>
    </submittedName>
</protein>
<dbReference type="SUPFAM" id="SSF46785">
    <property type="entry name" value="Winged helix' DNA-binding domain"/>
    <property type="match status" value="1"/>
</dbReference>
<evidence type="ECO:0000259" key="4">
    <source>
        <dbReference type="PROSITE" id="PS51118"/>
    </source>
</evidence>
<evidence type="ECO:0000313" key="5">
    <source>
        <dbReference type="EMBL" id="RDD85153.1"/>
    </source>
</evidence>
<keyword evidence="3" id="KW-0804">Transcription</keyword>
<evidence type="ECO:0000256" key="2">
    <source>
        <dbReference type="ARBA" id="ARBA00023125"/>
    </source>
</evidence>
<dbReference type="GO" id="GO:0003677">
    <property type="term" value="F:DNA binding"/>
    <property type="evidence" value="ECO:0007669"/>
    <property type="project" value="UniProtKB-KW"/>
</dbReference>
<dbReference type="EMBL" id="QQBH01000030">
    <property type="protein sequence ID" value="RDD85153.1"/>
    <property type="molecule type" value="Genomic_DNA"/>
</dbReference>
<evidence type="ECO:0000313" key="6">
    <source>
        <dbReference type="Proteomes" id="UP000253742"/>
    </source>
</evidence>
<dbReference type="InterPro" id="IPR036388">
    <property type="entry name" value="WH-like_DNA-bd_sf"/>
</dbReference>
<proteinExistence type="predicted"/>
<dbReference type="Pfam" id="PF01638">
    <property type="entry name" value="HxlR"/>
    <property type="match status" value="1"/>
</dbReference>
<dbReference type="OrthoDB" id="370168at2"/>
<dbReference type="PROSITE" id="PS51118">
    <property type="entry name" value="HTH_HXLR"/>
    <property type="match status" value="1"/>
</dbReference>
<dbReference type="Proteomes" id="UP000253742">
    <property type="component" value="Unassembled WGS sequence"/>
</dbReference>
<dbReference type="Gene3D" id="1.10.10.10">
    <property type="entry name" value="Winged helix-like DNA-binding domain superfamily/Winged helix DNA-binding domain"/>
    <property type="match status" value="1"/>
</dbReference>
<reference evidence="5 6" key="1">
    <citation type="submission" date="2018-07" db="EMBL/GenBank/DDBJ databases">
        <title>Genome guided investigation of antibiotics producing actinomycetales strain isolated from a Macau mangrove ecosystem.</title>
        <authorList>
            <person name="Hu D."/>
        </authorList>
    </citation>
    <scope>NUCLEOTIDE SEQUENCE [LARGE SCALE GENOMIC DNA]</scope>
    <source>
        <strain evidence="5 6">2297</strain>
    </source>
</reference>
<feature type="domain" description="HTH hxlR-type" evidence="4">
    <location>
        <begin position="23"/>
        <end position="121"/>
    </location>
</feature>
<name>A0A369UXZ9_9ACTN</name>